<keyword evidence="2 5" id="KW-0812">Transmembrane</keyword>
<dbReference type="EMBL" id="UOEK01000489">
    <property type="protein sequence ID" value="VAW08757.1"/>
    <property type="molecule type" value="Genomic_DNA"/>
</dbReference>
<dbReference type="PANTHER" id="PTHR23519">
    <property type="entry name" value="AUTOPHAGY-RELATED PROTEIN 22"/>
    <property type="match status" value="1"/>
</dbReference>
<feature type="transmembrane region" description="Helical" evidence="5">
    <location>
        <begin position="139"/>
        <end position="161"/>
    </location>
</feature>
<evidence type="ECO:0000313" key="7">
    <source>
        <dbReference type="EMBL" id="VAW08757.1"/>
    </source>
</evidence>
<evidence type="ECO:0000256" key="5">
    <source>
        <dbReference type="SAM" id="Phobius"/>
    </source>
</evidence>
<feature type="domain" description="Major facilitator superfamily (MFS) profile" evidence="6">
    <location>
        <begin position="223"/>
        <end position="420"/>
    </location>
</feature>
<proteinExistence type="predicted"/>
<feature type="transmembrane region" description="Helical" evidence="5">
    <location>
        <begin position="353"/>
        <end position="373"/>
    </location>
</feature>
<accession>A0A3B0T5Z0</accession>
<evidence type="ECO:0000259" key="6">
    <source>
        <dbReference type="PROSITE" id="PS50850"/>
    </source>
</evidence>
<feature type="transmembrane region" description="Helical" evidence="5">
    <location>
        <begin position="51"/>
        <end position="70"/>
    </location>
</feature>
<dbReference type="InterPro" id="IPR011701">
    <property type="entry name" value="MFS"/>
</dbReference>
<gene>
    <name evidence="7" type="ORF">MNBD_ACTINO02-382</name>
</gene>
<feature type="transmembrane region" description="Helical" evidence="5">
    <location>
        <begin position="21"/>
        <end position="39"/>
    </location>
</feature>
<dbReference type="Pfam" id="PF07690">
    <property type="entry name" value="MFS_1"/>
    <property type="match status" value="1"/>
</dbReference>
<evidence type="ECO:0000256" key="4">
    <source>
        <dbReference type="ARBA" id="ARBA00023136"/>
    </source>
</evidence>
<dbReference type="PANTHER" id="PTHR23519:SF1">
    <property type="entry name" value="AUTOPHAGY-RELATED PROTEIN 22"/>
    <property type="match status" value="1"/>
</dbReference>
<feature type="transmembrane region" description="Helical" evidence="5">
    <location>
        <begin position="106"/>
        <end position="127"/>
    </location>
</feature>
<dbReference type="Gene3D" id="1.20.1250.20">
    <property type="entry name" value="MFS general substrate transporter like domains"/>
    <property type="match status" value="2"/>
</dbReference>
<reference evidence="7" key="1">
    <citation type="submission" date="2018-06" db="EMBL/GenBank/DDBJ databases">
        <authorList>
            <person name="Zhirakovskaya E."/>
        </authorList>
    </citation>
    <scope>NUCLEOTIDE SEQUENCE</scope>
</reference>
<dbReference type="PROSITE" id="PS50850">
    <property type="entry name" value="MFS"/>
    <property type="match status" value="1"/>
</dbReference>
<dbReference type="SUPFAM" id="SSF103473">
    <property type="entry name" value="MFS general substrate transporter"/>
    <property type="match status" value="1"/>
</dbReference>
<dbReference type="AlphaFoldDB" id="A0A3B0T5Z0"/>
<feature type="transmembrane region" description="Helical" evidence="5">
    <location>
        <begin position="261"/>
        <end position="279"/>
    </location>
</feature>
<name>A0A3B0T5Z0_9ZZZZ</name>
<comment type="subcellular location">
    <subcellularLocation>
        <location evidence="1">Endomembrane system</location>
        <topology evidence="1">Multi-pass membrane protein</topology>
    </subcellularLocation>
</comment>
<feature type="transmembrane region" description="Helical" evidence="5">
    <location>
        <begin position="82"/>
        <end position="100"/>
    </location>
</feature>
<feature type="transmembrane region" description="Helical" evidence="5">
    <location>
        <begin position="291"/>
        <end position="309"/>
    </location>
</feature>
<evidence type="ECO:0000256" key="1">
    <source>
        <dbReference type="ARBA" id="ARBA00004127"/>
    </source>
</evidence>
<feature type="transmembrane region" description="Helical" evidence="5">
    <location>
        <begin position="379"/>
        <end position="400"/>
    </location>
</feature>
<feature type="transmembrane region" description="Helical" evidence="5">
    <location>
        <begin position="227"/>
        <end position="249"/>
    </location>
</feature>
<keyword evidence="3 5" id="KW-1133">Transmembrane helix</keyword>
<sequence length="420" mass="44796">MTTPSPNDVPSRRSVASWVTYDLANTVFALGIGSLYFPTWMNEAGGSDTNLAVALNIAMVVVIFLSPWIGAVGDYTGRRVRLLIPTTLVAVAGTFFLGSVGLYPSLALFSVAIVGFNLGGVPYDALLPDVSTPATRGRVSGLGVGIGYLGSAIALVIGALLLDEFGYPAVFKAIAVAFLLFALPSFFWIEERPRIAHDAPRPTVRSIPRQFVGAWKRARTFPQVARFLVGRFLYTDAINTIIGGFLAIYAKEDLQLTDAEIRSLLGISIIFSIAGGIGGGRLVDRFGPRRVLHATLYLWMVTIVVAVAAGTNNLVSLAPFIGIGAGIALGLTWSSDRVYMTVIAPPEHLGEFYGLYAMVGRFATLLGPLVWAIQVDRFGWPRGVALGSLALFIVAARVVLNKVDDGFGSQRLATPSINGS</sequence>
<keyword evidence="4 5" id="KW-0472">Membrane</keyword>
<organism evidence="7">
    <name type="scientific">hydrothermal vent metagenome</name>
    <dbReference type="NCBI Taxonomy" id="652676"/>
    <lineage>
        <taxon>unclassified sequences</taxon>
        <taxon>metagenomes</taxon>
        <taxon>ecological metagenomes</taxon>
    </lineage>
</organism>
<evidence type="ECO:0000256" key="3">
    <source>
        <dbReference type="ARBA" id="ARBA00022989"/>
    </source>
</evidence>
<evidence type="ECO:0000256" key="2">
    <source>
        <dbReference type="ARBA" id="ARBA00022692"/>
    </source>
</evidence>
<dbReference type="GO" id="GO:0022857">
    <property type="term" value="F:transmembrane transporter activity"/>
    <property type="evidence" value="ECO:0007669"/>
    <property type="project" value="InterPro"/>
</dbReference>
<feature type="transmembrane region" description="Helical" evidence="5">
    <location>
        <begin position="167"/>
        <end position="189"/>
    </location>
</feature>
<protein>
    <recommendedName>
        <fullName evidence="6">Major facilitator superfamily (MFS) profile domain-containing protein</fullName>
    </recommendedName>
</protein>
<dbReference type="InterPro" id="IPR036259">
    <property type="entry name" value="MFS_trans_sf"/>
</dbReference>
<dbReference type="InterPro" id="IPR020846">
    <property type="entry name" value="MFS_dom"/>
</dbReference>
<dbReference type="GO" id="GO:0012505">
    <property type="term" value="C:endomembrane system"/>
    <property type="evidence" value="ECO:0007669"/>
    <property type="project" value="UniProtKB-SubCell"/>
</dbReference>
<dbReference type="InterPro" id="IPR050495">
    <property type="entry name" value="ATG22/LtaA_families"/>
</dbReference>